<keyword evidence="4" id="KW-1185">Reference proteome</keyword>
<name>A0ABQ4S2U0_9HYPH</name>
<dbReference type="SUPFAM" id="SSF53681">
    <property type="entry name" value="Aspartate/glutamate racemase"/>
    <property type="match status" value="2"/>
</dbReference>
<dbReference type="NCBIfam" id="TIGR00035">
    <property type="entry name" value="asp_race"/>
    <property type="match status" value="1"/>
</dbReference>
<dbReference type="RefSeq" id="WP_283206790.1">
    <property type="nucleotide sequence ID" value="NZ_BPQP01000088.1"/>
</dbReference>
<protein>
    <submittedName>
        <fullName evidence="3">Aspartate racemase</fullName>
    </submittedName>
</protein>
<proteinExistence type="inferred from homology"/>
<dbReference type="InterPro" id="IPR004380">
    <property type="entry name" value="Asp_race"/>
</dbReference>
<accession>A0ABQ4S2U0</accession>
<organism evidence="3 4">
    <name type="scientific">Methylobacterium iners</name>
    <dbReference type="NCBI Taxonomy" id="418707"/>
    <lineage>
        <taxon>Bacteria</taxon>
        <taxon>Pseudomonadati</taxon>
        <taxon>Pseudomonadota</taxon>
        <taxon>Alphaproteobacteria</taxon>
        <taxon>Hyphomicrobiales</taxon>
        <taxon>Methylobacteriaceae</taxon>
        <taxon>Methylobacterium</taxon>
    </lineage>
</organism>
<dbReference type="PANTHER" id="PTHR21198">
    <property type="entry name" value="GLUTAMATE RACEMASE"/>
    <property type="match status" value="1"/>
</dbReference>
<sequence>MLGVLGGMGALATVDFLGKLVRSTPAMCDQDHIPMIVRFAPSIPDRTAAILEKGPDPLPGLREAAVSLEKAGATSIAIPCNTAHFWHPALQAQTSVPILHIADAVVDALPQHCFRNVRIGLLATSGTLSAGIYQERLARGGFVCRLPNEKRQTEIMRAIRFVKAGQLAASAVIMQEQLEDLLEGGCHYVVMACTEIPLALTSCGADYKRFLIDSTEALVGACLKLHLSRTAQQVY</sequence>
<dbReference type="InterPro" id="IPR018187">
    <property type="entry name" value="Asp/Glu_racemase_AS_1"/>
</dbReference>
<evidence type="ECO:0000256" key="2">
    <source>
        <dbReference type="ARBA" id="ARBA00023235"/>
    </source>
</evidence>
<keyword evidence="2" id="KW-0413">Isomerase</keyword>
<dbReference type="InterPro" id="IPR001920">
    <property type="entry name" value="Asp/Glu_race"/>
</dbReference>
<evidence type="ECO:0000313" key="4">
    <source>
        <dbReference type="Proteomes" id="UP001055125"/>
    </source>
</evidence>
<comment type="caution">
    <text evidence="3">The sequence shown here is derived from an EMBL/GenBank/DDBJ whole genome shotgun (WGS) entry which is preliminary data.</text>
</comment>
<dbReference type="Pfam" id="PF01177">
    <property type="entry name" value="Asp_Glu_race"/>
    <property type="match status" value="1"/>
</dbReference>
<dbReference type="PROSITE" id="PS00923">
    <property type="entry name" value="ASP_GLU_RACEMASE_1"/>
    <property type="match status" value="1"/>
</dbReference>
<dbReference type="InterPro" id="IPR015942">
    <property type="entry name" value="Asp/Glu/hydantoin_racemase"/>
</dbReference>
<gene>
    <name evidence="3" type="ORF">OCOJLMKI_4575</name>
</gene>
<evidence type="ECO:0000313" key="3">
    <source>
        <dbReference type="EMBL" id="GJD97346.1"/>
    </source>
</evidence>
<dbReference type="PANTHER" id="PTHR21198:SF7">
    <property type="entry name" value="ASPARTATE-GLUTAMATE RACEMASE FAMILY"/>
    <property type="match status" value="1"/>
</dbReference>
<dbReference type="Gene3D" id="3.40.50.1860">
    <property type="match status" value="2"/>
</dbReference>
<dbReference type="EMBL" id="BPQP01000088">
    <property type="protein sequence ID" value="GJD97346.1"/>
    <property type="molecule type" value="Genomic_DNA"/>
</dbReference>
<evidence type="ECO:0000256" key="1">
    <source>
        <dbReference type="ARBA" id="ARBA00007847"/>
    </source>
</evidence>
<comment type="similarity">
    <text evidence="1">Belongs to the aspartate/glutamate racemases family.</text>
</comment>
<reference evidence="3" key="2">
    <citation type="submission" date="2021-08" db="EMBL/GenBank/DDBJ databases">
        <authorList>
            <person name="Tani A."/>
            <person name="Ola A."/>
            <person name="Ogura Y."/>
            <person name="Katsura K."/>
            <person name="Hayashi T."/>
        </authorList>
    </citation>
    <scope>NUCLEOTIDE SEQUENCE</scope>
    <source>
        <strain evidence="3">DSM 19015</strain>
    </source>
</reference>
<reference evidence="3" key="1">
    <citation type="journal article" date="2021" name="Front. Microbiol.">
        <title>Comprehensive Comparative Genomics and Phenotyping of Methylobacterium Species.</title>
        <authorList>
            <person name="Alessa O."/>
            <person name="Ogura Y."/>
            <person name="Fujitani Y."/>
            <person name="Takami H."/>
            <person name="Hayashi T."/>
            <person name="Sahin N."/>
            <person name="Tani A."/>
        </authorList>
    </citation>
    <scope>NUCLEOTIDE SEQUENCE</scope>
    <source>
        <strain evidence="3">DSM 19015</strain>
    </source>
</reference>
<dbReference type="Proteomes" id="UP001055125">
    <property type="component" value="Unassembled WGS sequence"/>
</dbReference>